<dbReference type="RefSeq" id="WP_061610623.1">
    <property type="nucleotide sequence ID" value="NZ_JEMA01000762.1"/>
</dbReference>
<name>A0A150QE30_SORCE</name>
<sequence>MNRPKTAASLAALGLLAATALVCGAVALRNPADVATLEQGAVVTRRPAAPAAPAAPSSGESVKPPSPEPTTTASAEPEVPAKAEPARAQPEELESAKAAGSAALGALAQRYPEDPAVLRALALAQGREKATAAALLTAKWLFEIAPEETGNDELKQLLLRVANGPPDVALTALDLMAKHMGSRGPDLLYEVMTAPKFGDWIRDNASRLMLDSSVRQLATPALLVADDLRRLTECPTRALIARAREEGDVRALHYIKHHLTPQRCGSRRRCIKCGSVAKDLRAAASVIEKRKNEKPAAAPPAASAAP</sequence>
<evidence type="ECO:0000256" key="2">
    <source>
        <dbReference type="SAM" id="SignalP"/>
    </source>
</evidence>
<evidence type="ECO:0008006" key="5">
    <source>
        <dbReference type="Google" id="ProtNLM"/>
    </source>
</evidence>
<feature type="compositionally biased region" description="Low complexity" evidence="1">
    <location>
        <begin position="47"/>
        <end position="56"/>
    </location>
</feature>
<organism evidence="3 4">
    <name type="scientific">Sorangium cellulosum</name>
    <name type="common">Polyangium cellulosum</name>
    <dbReference type="NCBI Taxonomy" id="56"/>
    <lineage>
        <taxon>Bacteria</taxon>
        <taxon>Pseudomonadati</taxon>
        <taxon>Myxococcota</taxon>
        <taxon>Polyangia</taxon>
        <taxon>Polyangiales</taxon>
        <taxon>Polyangiaceae</taxon>
        <taxon>Sorangium</taxon>
    </lineage>
</organism>
<evidence type="ECO:0000313" key="3">
    <source>
        <dbReference type="EMBL" id="KYF66230.1"/>
    </source>
</evidence>
<feature type="chain" id="PRO_5007566581" description="Secreted protein" evidence="2">
    <location>
        <begin position="28"/>
        <end position="306"/>
    </location>
</feature>
<dbReference type="EMBL" id="JEMA01000762">
    <property type="protein sequence ID" value="KYF66230.1"/>
    <property type="molecule type" value="Genomic_DNA"/>
</dbReference>
<evidence type="ECO:0000256" key="1">
    <source>
        <dbReference type="SAM" id="MobiDB-lite"/>
    </source>
</evidence>
<accession>A0A150QE30</accession>
<gene>
    <name evidence="3" type="ORF">BE15_14640</name>
</gene>
<reference evidence="3 4" key="1">
    <citation type="submission" date="2014-02" db="EMBL/GenBank/DDBJ databases">
        <title>The small core and large imbalanced accessory genome model reveals a collaborative survival strategy of Sorangium cellulosum strains in nature.</title>
        <authorList>
            <person name="Han K."/>
            <person name="Peng R."/>
            <person name="Blom J."/>
            <person name="Li Y.-Z."/>
        </authorList>
    </citation>
    <scope>NUCLEOTIDE SEQUENCE [LARGE SCALE GENOMIC DNA]</scope>
    <source>
        <strain evidence="3 4">So0008-312</strain>
    </source>
</reference>
<evidence type="ECO:0000313" key="4">
    <source>
        <dbReference type="Proteomes" id="UP000075260"/>
    </source>
</evidence>
<dbReference type="OrthoDB" id="5517412at2"/>
<feature type="signal peptide" evidence="2">
    <location>
        <begin position="1"/>
        <end position="27"/>
    </location>
</feature>
<feature type="region of interest" description="Disordered" evidence="1">
    <location>
        <begin position="47"/>
        <end position="97"/>
    </location>
</feature>
<proteinExistence type="predicted"/>
<keyword evidence="2" id="KW-0732">Signal</keyword>
<protein>
    <recommendedName>
        <fullName evidence="5">Secreted protein</fullName>
    </recommendedName>
</protein>
<feature type="compositionally biased region" description="Low complexity" evidence="1">
    <location>
        <begin position="69"/>
        <end position="78"/>
    </location>
</feature>
<comment type="caution">
    <text evidence="3">The sequence shown here is derived from an EMBL/GenBank/DDBJ whole genome shotgun (WGS) entry which is preliminary data.</text>
</comment>
<dbReference type="Proteomes" id="UP000075260">
    <property type="component" value="Unassembled WGS sequence"/>
</dbReference>
<dbReference type="AlphaFoldDB" id="A0A150QE30"/>